<dbReference type="Proteomes" id="UP000683417">
    <property type="component" value="Unassembled WGS sequence"/>
</dbReference>
<name>A0A9W4GDF4_BLUGR</name>
<keyword evidence="2" id="KW-0812">Transmembrane</keyword>
<evidence type="ECO:0000313" key="3">
    <source>
        <dbReference type="EMBL" id="CAD6499790.1"/>
    </source>
</evidence>
<comment type="caution">
    <text evidence="3">The sequence shown here is derived from an EMBL/GenBank/DDBJ whole genome shotgun (WGS) entry which is preliminary data.</text>
</comment>
<feature type="region of interest" description="Disordered" evidence="1">
    <location>
        <begin position="1"/>
        <end position="33"/>
    </location>
</feature>
<keyword evidence="2" id="KW-0472">Membrane</keyword>
<dbReference type="PANTHER" id="PTHR37848:SF1">
    <property type="entry name" value="SUN DOMAIN-CONTAINING PROTEIN"/>
    <property type="match status" value="1"/>
</dbReference>
<accession>A0A9W4GDF4</accession>
<evidence type="ECO:0000313" key="4">
    <source>
        <dbReference type="Proteomes" id="UP000683417"/>
    </source>
</evidence>
<evidence type="ECO:0000256" key="2">
    <source>
        <dbReference type="SAM" id="Phobius"/>
    </source>
</evidence>
<feature type="transmembrane region" description="Helical" evidence="2">
    <location>
        <begin position="244"/>
        <end position="265"/>
    </location>
</feature>
<proteinExistence type="predicted"/>
<dbReference type="PANTHER" id="PTHR37848">
    <property type="entry name" value="EXPRESSED PROTEIN"/>
    <property type="match status" value="1"/>
</dbReference>
<sequence>MNKDHDESRRPPPHHEILCGSAKDSPPLYQDLPSAPINAEAALNIRSWSLPPKLAWSSHNLSHSEIRTLAPHYSNNADALYGMIIEQASYPPSYYVQIHGKHNETQQSGAKQTKEEITDFFFRINISHLLGPLGSGELISLPNNKRGYRGTRIPRLVPGLDDLESRDAVFEWCQRYVDDAAKVKSFTLSREVLNFDTNKLYQLIRSAITDTNYCGQVYITFPSTHCKLIVYSPCRVNAWRVNAWVRWFCYLSFLWVFIWPILIFLTSRYEIVKSVFYYADSPYSDDPNRACQVMSEHEWFRMWQSSIKRAVSTKVNTGDDGVLPEEYRTTTERLLTHSLETNNPSENIIGNRPDTRPFNSRFVSNNERWGNDS</sequence>
<feature type="region of interest" description="Disordered" evidence="1">
    <location>
        <begin position="345"/>
        <end position="373"/>
    </location>
</feature>
<organism evidence="3 4">
    <name type="scientific">Blumeria graminis f. sp. triticale</name>
    <dbReference type="NCBI Taxonomy" id="1689686"/>
    <lineage>
        <taxon>Eukaryota</taxon>
        <taxon>Fungi</taxon>
        <taxon>Dikarya</taxon>
        <taxon>Ascomycota</taxon>
        <taxon>Pezizomycotina</taxon>
        <taxon>Leotiomycetes</taxon>
        <taxon>Erysiphales</taxon>
        <taxon>Erysiphaceae</taxon>
        <taxon>Blumeria</taxon>
    </lineage>
</organism>
<feature type="compositionally biased region" description="Polar residues" evidence="1">
    <location>
        <begin position="357"/>
        <end position="373"/>
    </location>
</feature>
<protein>
    <submittedName>
        <fullName evidence="3">BgTH12-03897</fullName>
    </submittedName>
</protein>
<gene>
    <name evidence="3" type="ORF">BGTH12_LOCUS1148</name>
</gene>
<evidence type="ECO:0000256" key="1">
    <source>
        <dbReference type="SAM" id="MobiDB-lite"/>
    </source>
</evidence>
<keyword evidence="2" id="KW-1133">Transmembrane helix</keyword>
<feature type="compositionally biased region" description="Basic and acidic residues" evidence="1">
    <location>
        <begin position="1"/>
        <end position="17"/>
    </location>
</feature>
<dbReference type="EMBL" id="CAJHIT010000002">
    <property type="protein sequence ID" value="CAD6499790.1"/>
    <property type="molecule type" value="Genomic_DNA"/>
</dbReference>
<reference evidence="3" key="1">
    <citation type="submission" date="2020-10" db="EMBL/GenBank/DDBJ databases">
        <authorList>
            <person name="Muller C M."/>
        </authorList>
    </citation>
    <scope>NUCLEOTIDE SEQUENCE</scope>
    <source>
        <strain evidence="3">THUN-12</strain>
    </source>
</reference>
<dbReference type="AlphaFoldDB" id="A0A9W4GDF4"/>